<keyword evidence="3" id="KW-1185">Reference proteome</keyword>
<evidence type="ECO:0000313" key="2">
    <source>
        <dbReference type="EMBL" id="EEZ99811.1"/>
    </source>
</evidence>
<reference evidence="2 3" key="1">
    <citation type="journal article" date="2008" name="Nature">
        <title>The genome of the model beetle and pest Tribolium castaneum.</title>
        <authorList>
            <consortium name="Tribolium Genome Sequencing Consortium"/>
            <person name="Richards S."/>
            <person name="Gibbs R.A."/>
            <person name="Weinstock G.M."/>
            <person name="Brown S.J."/>
            <person name="Denell R."/>
            <person name="Beeman R.W."/>
            <person name="Gibbs R."/>
            <person name="Beeman R.W."/>
            <person name="Brown S.J."/>
            <person name="Bucher G."/>
            <person name="Friedrich M."/>
            <person name="Grimmelikhuijzen C.J."/>
            <person name="Klingler M."/>
            <person name="Lorenzen M."/>
            <person name="Richards S."/>
            <person name="Roth S."/>
            <person name="Schroder R."/>
            <person name="Tautz D."/>
            <person name="Zdobnov E.M."/>
            <person name="Muzny D."/>
            <person name="Gibbs R.A."/>
            <person name="Weinstock G.M."/>
            <person name="Attaway T."/>
            <person name="Bell S."/>
            <person name="Buhay C.J."/>
            <person name="Chandrabose M.N."/>
            <person name="Chavez D."/>
            <person name="Clerk-Blankenburg K.P."/>
            <person name="Cree A."/>
            <person name="Dao M."/>
            <person name="Davis C."/>
            <person name="Chacko J."/>
            <person name="Dinh H."/>
            <person name="Dugan-Rocha S."/>
            <person name="Fowler G."/>
            <person name="Garner T.T."/>
            <person name="Garnes J."/>
            <person name="Gnirke A."/>
            <person name="Hawes A."/>
            <person name="Hernandez J."/>
            <person name="Hines S."/>
            <person name="Holder M."/>
            <person name="Hume J."/>
            <person name="Jhangiani S.N."/>
            <person name="Joshi V."/>
            <person name="Khan Z.M."/>
            <person name="Jackson L."/>
            <person name="Kovar C."/>
            <person name="Kowis A."/>
            <person name="Lee S."/>
            <person name="Lewis L.R."/>
            <person name="Margolis J."/>
            <person name="Morgan M."/>
            <person name="Nazareth L.V."/>
            <person name="Nguyen N."/>
            <person name="Okwuonu G."/>
            <person name="Parker D."/>
            <person name="Richards S."/>
            <person name="Ruiz S.J."/>
            <person name="Santibanez J."/>
            <person name="Savard J."/>
            <person name="Scherer S.E."/>
            <person name="Schneider B."/>
            <person name="Sodergren E."/>
            <person name="Tautz D."/>
            <person name="Vattahil S."/>
            <person name="Villasana D."/>
            <person name="White C.S."/>
            <person name="Wright R."/>
            <person name="Park Y."/>
            <person name="Beeman R.W."/>
            <person name="Lord J."/>
            <person name="Oppert B."/>
            <person name="Lorenzen M."/>
            <person name="Brown S."/>
            <person name="Wang L."/>
            <person name="Savard J."/>
            <person name="Tautz D."/>
            <person name="Richards S."/>
            <person name="Weinstock G."/>
            <person name="Gibbs R.A."/>
            <person name="Liu Y."/>
            <person name="Worley K."/>
            <person name="Weinstock G."/>
            <person name="Elsik C.G."/>
            <person name="Reese J.T."/>
            <person name="Elhaik E."/>
            <person name="Landan G."/>
            <person name="Graur D."/>
            <person name="Arensburger P."/>
            <person name="Atkinson P."/>
            <person name="Beeman R.W."/>
            <person name="Beidler J."/>
            <person name="Brown S.J."/>
            <person name="Demuth J.P."/>
            <person name="Drury D.W."/>
            <person name="Du Y.Z."/>
            <person name="Fujiwara H."/>
            <person name="Lorenzen M."/>
            <person name="Maselli V."/>
            <person name="Osanai M."/>
            <person name="Park Y."/>
            <person name="Robertson H.M."/>
            <person name="Tu Z."/>
            <person name="Wang J.J."/>
            <person name="Wang S."/>
            <person name="Richards S."/>
            <person name="Song H."/>
            <person name="Zhang L."/>
            <person name="Sodergren E."/>
            <person name="Werner D."/>
            <person name="Stanke M."/>
            <person name="Morgenstern B."/>
            <person name="Solovyev V."/>
            <person name="Kosarev P."/>
            <person name="Brown G."/>
            <person name="Chen H.C."/>
            <person name="Ermolaeva O."/>
            <person name="Hlavina W."/>
            <person name="Kapustin Y."/>
            <person name="Kiryutin B."/>
            <person name="Kitts P."/>
            <person name="Maglott D."/>
            <person name="Pruitt K."/>
            <person name="Sapojnikov V."/>
            <person name="Souvorov A."/>
            <person name="Mackey A.J."/>
            <person name="Waterhouse R.M."/>
            <person name="Wyder S."/>
            <person name="Zdobnov E.M."/>
            <person name="Zdobnov E.M."/>
            <person name="Wyder S."/>
            <person name="Kriventseva E.V."/>
            <person name="Kadowaki T."/>
            <person name="Bork P."/>
            <person name="Aranda M."/>
            <person name="Bao R."/>
            <person name="Beermann A."/>
            <person name="Berns N."/>
            <person name="Bolognesi R."/>
            <person name="Bonneton F."/>
            <person name="Bopp D."/>
            <person name="Brown S.J."/>
            <person name="Bucher G."/>
            <person name="Butts T."/>
            <person name="Chaumot A."/>
            <person name="Denell R.E."/>
            <person name="Ferrier D.E."/>
            <person name="Friedrich M."/>
            <person name="Gordon C.M."/>
            <person name="Jindra M."/>
            <person name="Klingler M."/>
            <person name="Lan Q."/>
            <person name="Lattorff H.M."/>
            <person name="Laudet V."/>
            <person name="von Levetsow C."/>
            <person name="Liu Z."/>
            <person name="Lutz R."/>
            <person name="Lynch J.A."/>
            <person name="da Fonseca R.N."/>
            <person name="Posnien N."/>
            <person name="Reuter R."/>
            <person name="Roth S."/>
            <person name="Savard J."/>
            <person name="Schinko J.B."/>
            <person name="Schmitt C."/>
            <person name="Schoppmeier M."/>
            <person name="Schroder R."/>
            <person name="Shippy T.D."/>
            <person name="Simonnet F."/>
            <person name="Marques-Souza H."/>
            <person name="Tautz D."/>
            <person name="Tomoyasu Y."/>
            <person name="Trauner J."/>
            <person name="Van der Zee M."/>
            <person name="Vervoort M."/>
            <person name="Wittkopp N."/>
            <person name="Wimmer E.A."/>
            <person name="Yang X."/>
            <person name="Jones A.K."/>
            <person name="Sattelle D.B."/>
            <person name="Ebert P.R."/>
            <person name="Nelson D."/>
            <person name="Scott J.G."/>
            <person name="Beeman R.W."/>
            <person name="Muthukrishnan S."/>
            <person name="Kramer K.J."/>
            <person name="Arakane Y."/>
            <person name="Beeman R.W."/>
            <person name="Zhu Q."/>
            <person name="Hogenkamp D."/>
            <person name="Dixit R."/>
            <person name="Oppert B."/>
            <person name="Jiang H."/>
            <person name="Zou Z."/>
            <person name="Marshall J."/>
            <person name="Elpidina E."/>
            <person name="Vinokurov K."/>
            <person name="Oppert C."/>
            <person name="Zou Z."/>
            <person name="Evans J."/>
            <person name="Lu Z."/>
            <person name="Zhao P."/>
            <person name="Sumathipala N."/>
            <person name="Altincicek B."/>
            <person name="Vilcinskas A."/>
            <person name="Williams M."/>
            <person name="Hultmark D."/>
            <person name="Hetru C."/>
            <person name="Jiang H."/>
            <person name="Grimmelikhuijzen C.J."/>
            <person name="Hauser F."/>
            <person name="Cazzamali G."/>
            <person name="Williamson M."/>
            <person name="Park Y."/>
            <person name="Li B."/>
            <person name="Tanaka Y."/>
            <person name="Predel R."/>
            <person name="Neupert S."/>
            <person name="Schachtner J."/>
            <person name="Verleyen P."/>
            <person name="Raible F."/>
            <person name="Bork P."/>
            <person name="Friedrich M."/>
            <person name="Walden K.K."/>
            <person name="Robertson H.M."/>
            <person name="Angeli S."/>
            <person name="Foret S."/>
            <person name="Bucher G."/>
            <person name="Schuetz S."/>
            <person name="Maleszka R."/>
            <person name="Wimmer E.A."/>
            <person name="Beeman R.W."/>
            <person name="Lorenzen M."/>
            <person name="Tomoyasu Y."/>
            <person name="Miller S.C."/>
            <person name="Grossmann D."/>
            <person name="Bucher G."/>
        </authorList>
    </citation>
    <scope>NUCLEOTIDE SEQUENCE [LARGE SCALE GENOMIC DNA]</scope>
    <source>
        <strain evidence="2 3">Georgia GA2</strain>
    </source>
</reference>
<dbReference type="eggNOG" id="ENOG502TB0Z">
    <property type="taxonomic scope" value="Eukaryota"/>
</dbReference>
<evidence type="ECO:0000256" key="1">
    <source>
        <dbReference type="SAM" id="MobiDB-lite"/>
    </source>
</evidence>
<dbReference type="HOGENOM" id="CLU_845507_0_0_1"/>
<proteinExistence type="predicted"/>
<gene>
    <name evidence="2" type="primary">AUGUSTUS-3.0.2_02591</name>
    <name evidence="2" type="ORF">TcasGA2_TC002591</name>
</gene>
<dbReference type="AlphaFoldDB" id="D6WFJ0"/>
<sequence length="352" mass="38765">MSDGADASGQALCKKCKKQTNSGPKCITCGANYHTSCAKLIKKAKFINDNEVNCCAVSDTGEISDCESLAQSEDTFSSLRNEIKYLKTIIDHKDVIIKELDEKIHLLKVNAALIEVIEGQLKNDRDNGREVREKVNAGKQAWLINSDEPPKVPFNLQRPATMMDKGLPNSKNLTKNRDRTFPPTLQVTIPSTFGVSTADTNTKTPQSDKEDGFILVQNKKKKASASTKVAPQSLQATKPISGASRKKPMIGSSASTVLKSVPKSAHLHLSRLDPDTKVENILDYIKPHVSKANCERLQSKNPTLYSSFKLSVPLGELEQVMNSSIWPCGVTINRFFFRRPQNNNPPNQSVVA</sequence>
<evidence type="ECO:0000313" key="3">
    <source>
        <dbReference type="Proteomes" id="UP000007266"/>
    </source>
</evidence>
<feature type="region of interest" description="Disordered" evidence="1">
    <location>
        <begin position="164"/>
        <end position="183"/>
    </location>
</feature>
<dbReference type="SUPFAM" id="SSF57889">
    <property type="entry name" value="Cysteine-rich domain"/>
    <property type="match status" value="1"/>
</dbReference>
<reference evidence="2 3" key="2">
    <citation type="journal article" date="2010" name="Nucleic Acids Res.">
        <title>BeetleBase in 2010: revisions to provide comprehensive genomic information for Tribolium castaneum.</title>
        <authorList>
            <person name="Kim H.S."/>
            <person name="Murphy T."/>
            <person name="Xia J."/>
            <person name="Caragea D."/>
            <person name="Park Y."/>
            <person name="Beeman R.W."/>
            <person name="Lorenzen M.D."/>
            <person name="Butcher S."/>
            <person name="Manak J.R."/>
            <person name="Brown S.J."/>
        </authorList>
    </citation>
    <scope>GENOME REANNOTATION</scope>
    <source>
        <strain evidence="2 3">Georgia GA2</strain>
    </source>
</reference>
<organism evidence="2 3">
    <name type="scientific">Tribolium castaneum</name>
    <name type="common">Red flour beetle</name>
    <dbReference type="NCBI Taxonomy" id="7070"/>
    <lineage>
        <taxon>Eukaryota</taxon>
        <taxon>Metazoa</taxon>
        <taxon>Ecdysozoa</taxon>
        <taxon>Arthropoda</taxon>
        <taxon>Hexapoda</taxon>
        <taxon>Insecta</taxon>
        <taxon>Pterygota</taxon>
        <taxon>Neoptera</taxon>
        <taxon>Endopterygota</taxon>
        <taxon>Coleoptera</taxon>
        <taxon>Polyphaga</taxon>
        <taxon>Cucujiformia</taxon>
        <taxon>Tenebrionidae</taxon>
        <taxon>Tenebrionidae incertae sedis</taxon>
        <taxon>Tribolium</taxon>
    </lineage>
</organism>
<protein>
    <submittedName>
        <fullName evidence="2">Uncharacterized protein</fullName>
    </submittedName>
</protein>
<dbReference type="EMBL" id="KQ971328">
    <property type="protein sequence ID" value="EEZ99811.1"/>
    <property type="molecule type" value="Genomic_DNA"/>
</dbReference>
<dbReference type="PhylomeDB" id="D6WFJ0"/>
<name>D6WFJ0_TRICA</name>
<dbReference type="InterPro" id="IPR046349">
    <property type="entry name" value="C1-like_sf"/>
</dbReference>
<accession>D6WFJ0</accession>
<dbReference type="Proteomes" id="UP000007266">
    <property type="component" value="Linkage group 3"/>
</dbReference>
<dbReference type="OrthoDB" id="6781724at2759"/>